<dbReference type="PANTHER" id="PTHR46577">
    <property type="entry name" value="HTH-TYPE TRANSCRIPTIONAL REGULATORY PROTEIN GABR"/>
    <property type="match status" value="1"/>
</dbReference>
<dbReference type="InterPro" id="IPR051446">
    <property type="entry name" value="HTH_trans_reg/aminotransferase"/>
</dbReference>
<name>A0A6J5CCA2_9BURK</name>
<dbReference type="InterPro" id="IPR015424">
    <property type="entry name" value="PyrdxlP-dep_Trfase"/>
</dbReference>
<protein>
    <submittedName>
        <fullName evidence="2">Uncharacterized protein</fullName>
    </submittedName>
</protein>
<dbReference type="Gene3D" id="3.40.640.10">
    <property type="entry name" value="Type I PLP-dependent aspartate aminotransferase-like (Major domain)"/>
    <property type="match status" value="1"/>
</dbReference>
<evidence type="ECO:0000313" key="3">
    <source>
        <dbReference type="Proteomes" id="UP000494205"/>
    </source>
</evidence>
<evidence type="ECO:0000313" key="2">
    <source>
        <dbReference type="EMBL" id="CAB3733502.1"/>
    </source>
</evidence>
<dbReference type="PANTHER" id="PTHR46577:SF1">
    <property type="entry name" value="HTH-TYPE TRANSCRIPTIONAL REGULATORY PROTEIN GABR"/>
    <property type="match status" value="1"/>
</dbReference>
<reference evidence="2 3" key="1">
    <citation type="submission" date="2020-04" db="EMBL/GenBank/DDBJ databases">
        <authorList>
            <person name="De Canck E."/>
        </authorList>
    </citation>
    <scope>NUCLEOTIDE SEQUENCE [LARGE SCALE GENOMIC DNA]</scope>
    <source>
        <strain evidence="2 3">LMG 27174</strain>
    </source>
</reference>
<dbReference type="InterPro" id="IPR015421">
    <property type="entry name" value="PyrdxlP-dep_Trfase_major"/>
</dbReference>
<dbReference type="EMBL" id="CADIJZ010000030">
    <property type="protein sequence ID" value="CAB3733502.1"/>
    <property type="molecule type" value="Genomic_DNA"/>
</dbReference>
<proteinExistence type="predicted"/>
<organism evidence="2 3">
    <name type="scientific">Paraburkholderia rhynchosiae</name>
    <dbReference type="NCBI Taxonomy" id="487049"/>
    <lineage>
        <taxon>Bacteria</taxon>
        <taxon>Pseudomonadati</taxon>
        <taxon>Pseudomonadota</taxon>
        <taxon>Betaproteobacteria</taxon>
        <taxon>Burkholderiales</taxon>
        <taxon>Burkholderiaceae</taxon>
        <taxon>Paraburkholderia</taxon>
    </lineage>
</organism>
<accession>A0A6J5CCA2</accession>
<feature type="region of interest" description="Disordered" evidence="1">
    <location>
        <begin position="137"/>
        <end position="163"/>
    </location>
</feature>
<sequence length="190" mass="20745">MRRWPVANVLYFPFSEATPSTFAKSVSPSLRVGSIVARPAAAAAPADLIERERTDVSWPVQKVVEMLLVSGELDRHLRRVRRHYGAMRNAIRERLTPYADVVTLGGDEGGLHAVISGRDDSFDRDLGAALRSQAYTDHHRSAETVTQRAKENRPTITPKSADPAMTPALVASMPMSFMIDGSAASTTARS</sequence>
<gene>
    <name evidence="2" type="ORF">LMG27174_06027</name>
</gene>
<dbReference type="SUPFAM" id="SSF53383">
    <property type="entry name" value="PLP-dependent transferases"/>
    <property type="match status" value="1"/>
</dbReference>
<feature type="compositionally biased region" description="Basic and acidic residues" evidence="1">
    <location>
        <begin position="137"/>
        <end position="153"/>
    </location>
</feature>
<dbReference type="AlphaFoldDB" id="A0A6J5CCA2"/>
<evidence type="ECO:0000256" key="1">
    <source>
        <dbReference type="SAM" id="MobiDB-lite"/>
    </source>
</evidence>
<dbReference type="Proteomes" id="UP000494205">
    <property type="component" value="Unassembled WGS sequence"/>
</dbReference>